<accession>L0DGU3</accession>
<dbReference type="EMBL" id="CP003364">
    <property type="protein sequence ID" value="AGA28033.1"/>
    <property type="molecule type" value="Genomic_DNA"/>
</dbReference>
<protein>
    <recommendedName>
        <fullName evidence="1">DUF362 domain-containing protein</fullName>
    </recommendedName>
</protein>
<organism evidence="2 3">
    <name type="scientific">Singulisphaera acidiphila (strain ATCC BAA-1392 / DSM 18658 / VKM B-2454 / MOB10)</name>
    <dbReference type="NCBI Taxonomy" id="886293"/>
    <lineage>
        <taxon>Bacteria</taxon>
        <taxon>Pseudomonadati</taxon>
        <taxon>Planctomycetota</taxon>
        <taxon>Planctomycetia</taxon>
        <taxon>Isosphaerales</taxon>
        <taxon>Isosphaeraceae</taxon>
        <taxon>Singulisphaera</taxon>
    </lineage>
</organism>
<name>L0DGU3_SINAD</name>
<dbReference type="Proteomes" id="UP000010798">
    <property type="component" value="Chromosome"/>
</dbReference>
<dbReference type="Pfam" id="PF04015">
    <property type="entry name" value="DUF362"/>
    <property type="match status" value="1"/>
</dbReference>
<reference evidence="2 3" key="1">
    <citation type="submission" date="2012-02" db="EMBL/GenBank/DDBJ databases">
        <title>Complete sequence of chromosome of Singulisphaera acidiphila DSM 18658.</title>
        <authorList>
            <consortium name="US DOE Joint Genome Institute (JGI-PGF)"/>
            <person name="Lucas S."/>
            <person name="Copeland A."/>
            <person name="Lapidus A."/>
            <person name="Glavina del Rio T."/>
            <person name="Dalin E."/>
            <person name="Tice H."/>
            <person name="Bruce D."/>
            <person name="Goodwin L."/>
            <person name="Pitluck S."/>
            <person name="Peters L."/>
            <person name="Ovchinnikova G."/>
            <person name="Chertkov O."/>
            <person name="Kyrpides N."/>
            <person name="Mavromatis K."/>
            <person name="Ivanova N."/>
            <person name="Brettin T."/>
            <person name="Detter J.C."/>
            <person name="Han C."/>
            <person name="Larimer F."/>
            <person name="Land M."/>
            <person name="Hauser L."/>
            <person name="Markowitz V."/>
            <person name="Cheng J.-F."/>
            <person name="Hugenholtz P."/>
            <person name="Woyke T."/>
            <person name="Wu D."/>
            <person name="Tindall B."/>
            <person name="Pomrenke H."/>
            <person name="Brambilla E."/>
            <person name="Klenk H.-P."/>
            <person name="Eisen J.A."/>
        </authorList>
    </citation>
    <scope>NUCLEOTIDE SEQUENCE [LARGE SCALE GENOMIC DNA]</scope>
    <source>
        <strain evidence="3">ATCC BAA-1392 / DSM 18658 / VKM B-2454 / MOB10</strain>
    </source>
</reference>
<dbReference type="eggNOG" id="COG2006">
    <property type="taxonomic scope" value="Bacteria"/>
</dbReference>
<feature type="domain" description="DUF362" evidence="1">
    <location>
        <begin position="88"/>
        <end position="289"/>
    </location>
</feature>
<evidence type="ECO:0000259" key="1">
    <source>
        <dbReference type="Pfam" id="PF04015"/>
    </source>
</evidence>
<keyword evidence="3" id="KW-1185">Reference proteome</keyword>
<dbReference type="STRING" id="886293.Sinac_3800"/>
<dbReference type="OrthoDB" id="9794954at2"/>
<dbReference type="AlphaFoldDB" id="L0DGU3"/>
<gene>
    <name evidence="2" type="ordered locus">Sinac_3800</name>
</gene>
<evidence type="ECO:0000313" key="3">
    <source>
        <dbReference type="Proteomes" id="UP000010798"/>
    </source>
</evidence>
<dbReference type="HOGENOM" id="CLU_058393_0_0_0"/>
<evidence type="ECO:0000313" key="2">
    <source>
        <dbReference type="EMBL" id="AGA28033.1"/>
    </source>
</evidence>
<dbReference type="InterPro" id="IPR007160">
    <property type="entry name" value="DUF362"/>
</dbReference>
<proteinExistence type="predicted"/>
<sequence>MTDDLPIPLPPKPSAQTKLTRRRLGVAAGAALTAPIAAKLAWDQVSGFRSAKVFVASLPGYEADILSVLRTALQEVGVSAALVRGKSILLKPNLIEPATPKQAVLTHPAVIHAAAEVFLGWGARAVLIGDGPGHCRDARLVADVCELRPILRDLKVPFVDLNHGRVVARRNALGMTTLSRLYLAEAVAAADIVVSVAKLKTHHWAGVTLSMKNMFGTLPGICYGWPKNVLHEEGINPSILDVIATVKPSLAIIDGIVGMEGDGPIMGKPRHAGVLVVGNNLVAADATATRLIGGNPETIEHLSIAAGRLGPIRADQIEQRGEPIARLATRFLLPVIGAATTRSPHAG</sequence>
<dbReference type="RefSeq" id="WP_015247172.1">
    <property type="nucleotide sequence ID" value="NC_019892.1"/>
</dbReference>
<dbReference type="KEGG" id="saci:Sinac_3800"/>